<dbReference type="EMBL" id="CP092471">
    <property type="protein sequence ID" value="UVI39266.1"/>
    <property type="molecule type" value="Genomic_DNA"/>
</dbReference>
<gene>
    <name evidence="1" type="ORF">L1F33_13705</name>
</gene>
<sequence>MIEIAGLHSVQRQRAADRDLEPWRSPVIRAFQEIGILVRRRAVADEDQPVLRDPAPPGLGKAGDDEPRALIDAGIGDLQLGVGKGDRAVAFRRGHHLPRAYRLPDPGVIAARRDLAHARPQRAALGLPLGQGLTVFVAQRVLVERIDIDRHGQPVARSEALPLAMARIAQRVRLLLPLTSFQCGLLPRGTQRLAAHDGADMRLARADAVGGVVEQADGTVAIGHGGLFAMGGGDPEPFGQNAIDPVELRPADLPHHRETVAIGEQVAAAIRIGSPQRLGHETDRIEPVCRV</sequence>
<dbReference type="RefSeq" id="WP_265558450.1">
    <property type="nucleotide sequence ID" value="NZ_CP092471.1"/>
</dbReference>
<evidence type="ECO:0000313" key="2">
    <source>
        <dbReference type="Proteomes" id="UP001065265"/>
    </source>
</evidence>
<protein>
    <recommendedName>
        <fullName evidence="3">Hedgehog/Intein (Hint) domain-containing protein</fullName>
    </recommendedName>
</protein>
<reference evidence="1" key="1">
    <citation type="submission" date="2022-02" db="EMBL/GenBank/DDBJ databases">
        <title>Qipengyuania spongiae sp. nov., isolated from marine sponge.</title>
        <authorList>
            <person name="Li Z."/>
            <person name="Zhang M."/>
        </authorList>
    </citation>
    <scope>NUCLEOTIDE SEQUENCE</scope>
    <source>
        <strain evidence="1">PHS-Z21</strain>
    </source>
</reference>
<accession>A0ABY5SZH3</accession>
<dbReference type="Proteomes" id="UP001065265">
    <property type="component" value="Chromosome"/>
</dbReference>
<evidence type="ECO:0008006" key="3">
    <source>
        <dbReference type="Google" id="ProtNLM"/>
    </source>
</evidence>
<keyword evidence="2" id="KW-1185">Reference proteome</keyword>
<evidence type="ECO:0000313" key="1">
    <source>
        <dbReference type="EMBL" id="UVI39266.1"/>
    </source>
</evidence>
<name>A0ABY5SZH3_9SPHN</name>
<proteinExistence type="predicted"/>
<organism evidence="1 2">
    <name type="scientific">Qipengyuania spongiae</name>
    <dbReference type="NCBI Taxonomy" id="2909673"/>
    <lineage>
        <taxon>Bacteria</taxon>
        <taxon>Pseudomonadati</taxon>
        <taxon>Pseudomonadota</taxon>
        <taxon>Alphaproteobacteria</taxon>
        <taxon>Sphingomonadales</taxon>
        <taxon>Erythrobacteraceae</taxon>
        <taxon>Qipengyuania</taxon>
    </lineage>
</organism>